<evidence type="ECO:0000313" key="2">
    <source>
        <dbReference type="EMBL" id="SEI50502.1"/>
    </source>
</evidence>
<evidence type="ECO:0000313" key="3">
    <source>
        <dbReference type="Proteomes" id="UP000199005"/>
    </source>
</evidence>
<accession>A0A1H6QGX3</accession>
<organism evidence="1 3">
    <name type="scientific">Azotobacter beijerinckii</name>
    <dbReference type="NCBI Taxonomy" id="170623"/>
    <lineage>
        <taxon>Bacteria</taxon>
        <taxon>Pseudomonadati</taxon>
        <taxon>Pseudomonadota</taxon>
        <taxon>Gammaproteobacteria</taxon>
        <taxon>Pseudomonadales</taxon>
        <taxon>Pseudomonadaceae</taxon>
        <taxon>Azotobacter</taxon>
    </lineage>
</organism>
<name>A0A1H6QGX3_9GAMM</name>
<dbReference type="STRING" id="170623.SAMN04244579_00253"/>
<dbReference type="RefSeq" id="WP_090729789.1">
    <property type="nucleotide sequence ID" value="NZ_FNYO01000002.1"/>
</dbReference>
<dbReference type="Proteomes" id="UP000199005">
    <property type="component" value="Unassembled WGS sequence"/>
</dbReference>
<proteinExistence type="predicted"/>
<dbReference type="OrthoDB" id="8527942at2"/>
<evidence type="ECO:0000313" key="4">
    <source>
        <dbReference type="Proteomes" id="UP000199250"/>
    </source>
</evidence>
<evidence type="ECO:0000313" key="1">
    <source>
        <dbReference type="EMBL" id="SEI40234.1"/>
    </source>
</evidence>
<dbReference type="EMBL" id="FNYQ01000006">
    <property type="protein sequence ID" value="SEI50502.1"/>
    <property type="molecule type" value="Genomic_DNA"/>
</dbReference>
<protein>
    <submittedName>
        <fullName evidence="1">Uncharacterized protein</fullName>
    </submittedName>
</protein>
<gene>
    <name evidence="2" type="ORF">SAMN04244572_00593</name>
    <name evidence="1" type="ORF">SAMN04244579_00253</name>
</gene>
<dbReference type="AlphaFoldDB" id="A0A1H6QGX3"/>
<sequence>MKHPFPGYGYPAHHVAGSPGLWLGEGDGSFTRGFVTTACLSAFQDVPCPSSSAHLKRVLRHALQGGTAFAAGSRATVAFRQGDYSGALLATALGATGVLLIEQLLRDARRLDREKGDGQEK</sequence>
<dbReference type="EMBL" id="FNYO01000002">
    <property type="protein sequence ID" value="SEI40234.1"/>
    <property type="molecule type" value="Genomic_DNA"/>
</dbReference>
<reference evidence="3 4" key="1">
    <citation type="submission" date="2016-10" db="EMBL/GenBank/DDBJ databases">
        <authorList>
            <person name="de Groot N.N."/>
        </authorList>
    </citation>
    <scope>NUCLEOTIDE SEQUENCE [LARGE SCALE GENOMIC DNA]</scope>
    <source>
        <strain evidence="1 3">DSM 1041</strain>
        <strain evidence="2 4">DSM 373</strain>
    </source>
</reference>
<dbReference type="Proteomes" id="UP000199250">
    <property type="component" value="Unassembled WGS sequence"/>
</dbReference>